<dbReference type="GO" id="GO:0006777">
    <property type="term" value="P:Mo-molybdopterin cofactor biosynthetic process"/>
    <property type="evidence" value="ECO:0007669"/>
    <property type="project" value="UniProtKB-UniRule"/>
</dbReference>
<evidence type="ECO:0000256" key="4">
    <source>
        <dbReference type="ARBA" id="ARBA00010763"/>
    </source>
</evidence>
<name>A0A6P2BZ91_9ACTN</name>
<comment type="cofactor">
    <cofactor evidence="1 11">
        <name>Mg(2+)</name>
        <dbReference type="ChEBI" id="CHEBI:18420"/>
    </cofactor>
</comment>
<dbReference type="InterPro" id="IPR001453">
    <property type="entry name" value="MoaB/Mog_dom"/>
</dbReference>
<dbReference type="GO" id="GO:0061599">
    <property type="term" value="F:molybdopterin molybdotransferase activity"/>
    <property type="evidence" value="ECO:0007669"/>
    <property type="project" value="UniProtKB-UniRule"/>
</dbReference>
<evidence type="ECO:0000256" key="11">
    <source>
        <dbReference type="RuleBase" id="RU365090"/>
    </source>
</evidence>
<comment type="pathway">
    <text evidence="3 11">Cofactor biosynthesis; molybdopterin biosynthesis.</text>
</comment>
<dbReference type="PANTHER" id="PTHR10192">
    <property type="entry name" value="MOLYBDOPTERIN BIOSYNTHESIS PROTEIN"/>
    <property type="match status" value="1"/>
</dbReference>
<dbReference type="InterPro" id="IPR005111">
    <property type="entry name" value="MoeA_C_domain_IV"/>
</dbReference>
<evidence type="ECO:0000313" key="13">
    <source>
        <dbReference type="EMBL" id="TVZ04027.1"/>
    </source>
</evidence>
<feature type="domain" description="MoaB/Mog" evidence="12">
    <location>
        <begin position="197"/>
        <end position="346"/>
    </location>
</feature>
<dbReference type="Pfam" id="PF03454">
    <property type="entry name" value="MoeA_C"/>
    <property type="match status" value="1"/>
</dbReference>
<sequence>MTHGGTHGPGAASTADGSLSSVEEYQSAILAAIAPLAPASLELAAAEGCVLAEDVTAAVALPSFDNSSMDGYAVLAADVAGASQESPATLRVTGEIAAGDTGIYRLVPGTAIKIMTGAQLPAGADAVVPVEWTDDGIAQVRVYQSAEPGNAVRYAGGDAAEGETLLSAGTRLRAMQVAVAASAGRKAVSVRPRPRVVVLSTGNELTEPGTPLVPGRIWDSNSYMIAAAVRETGAVAYRRSVVPDDPAGVLPALEEQLIRADLLITTGGVSMGGEHDVVKAALRELGTVTFRKVAMQPGMPQGFGVIGEGGAGGLGAERRVPIFTLPGNPVSAYVSFQLFVRPALAALQGADDLSLPSVQATLTGPARSPAGRRSYLRGVLDGSKVTPLSGQQSHQIASLGRANALIVIPEWETQLPAGDTVDVLILP</sequence>
<dbReference type="InterPro" id="IPR036425">
    <property type="entry name" value="MoaB/Mog-like_dom_sf"/>
</dbReference>
<keyword evidence="6 11" id="KW-0808">Transferase</keyword>
<evidence type="ECO:0000256" key="3">
    <source>
        <dbReference type="ARBA" id="ARBA00005046"/>
    </source>
</evidence>
<dbReference type="SUPFAM" id="SSF53218">
    <property type="entry name" value="Molybdenum cofactor biosynthesis proteins"/>
    <property type="match status" value="1"/>
</dbReference>
<keyword evidence="8 11" id="KW-0460">Magnesium</keyword>
<evidence type="ECO:0000256" key="6">
    <source>
        <dbReference type="ARBA" id="ARBA00022679"/>
    </source>
</evidence>
<dbReference type="SUPFAM" id="SSF63882">
    <property type="entry name" value="MoeA N-terminal region -like"/>
    <property type="match status" value="1"/>
</dbReference>
<comment type="caution">
    <text evidence="13">The sequence shown here is derived from an EMBL/GenBank/DDBJ whole genome shotgun (WGS) entry which is preliminary data.</text>
</comment>
<dbReference type="CDD" id="cd00887">
    <property type="entry name" value="MoeA"/>
    <property type="match status" value="1"/>
</dbReference>
<dbReference type="EMBL" id="RPFW01000003">
    <property type="protein sequence ID" value="TVZ04027.1"/>
    <property type="molecule type" value="Genomic_DNA"/>
</dbReference>
<protein>
    <recommendedName>
        <fullName evidence="11">Molybdopterin molybdenumtransferase</fullName>
        <ecNumber evidence="11">2.10.1.1</ecNumber>
    </recommendedName>
</protein>
<organism evidence="13 14">
    <name type="scientific">Trebonia kvetii</name>
    <dbReference type="NCBI Taxonomy" id="2480626"/>
    <lineage>
        <taxon>Bacteria</taxon>
        <taxon>Bacillati</taxon>
        <taxon>Actinomycetota</taxon>
        <taxon>Actinomycetes</taxon>
        <taxon>Streptosporangiales</taxon>
        <taxon>Treboniaceae</taxon>
        <taxon>Trebonia</taxon>
    </lineage>
</organism>
<dbReference type="Gene3D" id="2.40.340.10">
    <property type="entry name" value="MoeA, C-terminal, domain IV"/>
    <property type="match status" value="1"/>
</dbReference>
<gene>
    <name evidence="13" type="ORF">EAS64_16540</name>
</gene>
<dbReference type="Pfam" id="PF03453">
    <property type="entry name" value="MoeA_N"/>
    <property type="match status" value="1"/>
</dbReference>
<proteinExistence type="inferred from homology"/>
<keyword evidence="5 11" id="KW-0500">Molybdenum</keyword>
<evidence type="ECO:0000256" key="1">
    <source>
        <dbReference type="ARBA" id="ARBA00001946"/>
    </source>
</evidence>
<dbReference type="Gene3D" id="2.170.190.11">
    <property type="entry name" value="Molybdopterin biosynthesis moea protein, domain 3"/>
    <property type="match status" value="1"/>
</dbReference>
<dbReference type="UniPathway" id="UPA00344"/>
<dbReference type="InterPro" id="IPR036135">
    <property type="entry name" value="MoeA_linker/N_sf"/>
</dbReference>
<dbReference type="EC" id="2.10.1.1" evidence="11"/>
<dbReference type="FunFam" id="2.170.190.11:FF:000001">
    <property type="entry name" value="Molybdopterin molybdenumtransferase"/>
    <property type="match status" value="1"/>
</dbReference>
<dbReference type="Pfam" id="PF00994">
    <property type="entry name" value="MoCF_biosynth"/>
    <property type="match status" value="1"/>
</dbReference>
<comment type="function">
    <text evidence="2 11">Catalyzes the insertion of molybdate into adenylated molybdopterin with the concomitant release of AMP.</text>
</comment>
<accession>A0A6P2BZ91</accession>
<dbReference type="GO" id="GO:0005829">
    <property type="term" value="C:cytosol"/>
    <property type="evidence" value="ECO:0007669"/>
    <property type="project" value="TreeGrafter"/>
</dbReference>
<evidence type="ECO:0000256" key="9">
    <source>
        <dbReference type="ARBA" id="ARBA00023150"/>
    </source>
</evidence>
<evidence type="ECO:0000313" key="14">
    <source>
        <dbReference type="Proteomes" id="UP000460272"/>
    </source>
</evidence>
<dbReference type="Gene3D" id="3.90.105.10">
    <property type="entry name" value="Molybdopterin biosynthesis moea protein, domain 2"/>
    <property type="match status" value="1"/>
</dbReference>
<keyword evidence="9 11" id="KW-0501">Molybdenum cofactor biosynthesis</keyword>
<comment type="catalytic activity">
    <reaction evidence="10">
        <text>adenylyl-molybdopterin + molybdate = Mo-molybdopterin + AMP + H(+)</text>
        <dbReference type="Rhea" id="RHEA:35047"/>
        <dbReference type="ChEBI" id="CHEBI:15378"/>
        <dbReference type="ChEBI" id="CHEBI:36264"/>
        <dbReference type="ChEBI" id="CHEBI:62727"/>
        <dbReference type="ChEBI" id="CHEBI:71302"/>
        <dbReference type="ChEBI" id="CHEBI:456215"/>
        <dbReference type="EC" id="2.10.1.1"/>
    </reaction>
</comment>
<dbReference type="FunFam" id="3.40.980.10:FF:000004">
    <property type="entry name" value="Molybdopterin molybdenumtransferase"/>
    <property type="match status" value="1"/>
</dbReference>
<reference evidence="13 14" key="1">
    <citation type="submission" date="2018-11" db="EMBL/GenBank/DDBJ databases">
        <title>Trebonia kvetii gen.nov., sp.nov., a novel acidophilic actinobacterium, and proposal of the new actinobacterial family Treboniaceae fam. nov.</title>
        <authorList>
            <person name="Rapoport D."/>
            <person name="Sagova-Mareckova M."/>
            <person name="Sedlacek I."/>
            <person name="Provaznik J."/>
            <person name="Kralova S."/>
            <person name="Pavlinic D."/>
            <person name="Benes V."/>
            <person name="Kopecky J."/>
        </authorList>
    </citation>
    <scope>NUCLEOTIDE SEQUENCE [LARGE SCALE GENOMIC DNA]</scope>
    <source>
        <strain evidence="13 14">15Tr583</strain>
    </source>
</reference>
<dbReference type="InterPro" id="IPR036688">
    <property type="entry name" value="MoeA_C_domain_IV_sf"/>
</dbReference>
<dbReference type="NCBIfam" id="TIGR00177">
    <property type="entry name" value="molyb_syn"/>
    <property type="match status" value="1"/>
</dbReference>
<dbReference type="SMART" id="SM00852">
    <property type="entry name" value="MoCF_biosynth"/>
    <property type="match status" value="1"/>
</dbReference>
<dbReference type="SUPFAM" id="SSF63867">
    <property type="entry name" value="MoeA C-terminal domain-like"/>
    <property type="match status" value="1"/>
</dbReference>
<dbReference type="RefSeq" id="WP_145853897.1">
    <property type="nucleotide sequence ID" value="NZ_RPFW01000003.1"/>
</dbReference>
<evidence type="ECO:0000259" key="12">
    <source>
        <dbReference type="SMART" id="SM00852"/>
    </source>
</evidence>
<dbReference type="GO" id="GO:0046872">
    <property type="term" value="F:metal ion binding"/>
    <property type="evidence" value="ECO:0007669"/>
    <property type="project" value="UniProtKB-UniRule"/>
</dbReference>
<dbReference type="PANTHER" id="PTHR10192:SF5">
    <property type="entry name" value="GEPHYRIN"/>
    <property type="match status" value="1"/>
</dbReference>
<keyword evidence="7 11" id="KW-0479">Metal-binding</keyword>
<dbReference type="NCBIfam" id="NF045515">
    <property type="entry name" value="Glp_gephyrin"/>
    <property type="match status" value="1"/>
</dbReference>
<evidence type="ECO:0000256" key="5">
    <source>
        <dbReference type="ARBA" id="ARBA00022505"/>
    </source>
</evidence>
<dbReference type="Proteomes" id="UP000460272">
    <property type="component" value="Unassembled WGS sequence"/>
</dbReference>
<dbReference type="OrthoDB" id="9804758at2"/>
<keyword evidence="14" id="KW-1185">Reference proteome</keyword>
<dbReference type="InterPro" id="IPR005110">
    <property type="entry name" value="MoeA_linker/N"/>
</dbReference>
<evidence type="ECO:0000256" key="2">
    <source>
        <dbReference type="ARBA" id="ARBA00002901"/>
    </source>
</evidence>
<dbReference type="Gene3D" id="3.40.980.10">
    <property type="entry name" value="MoaB/Mog-like domain"/>
    <property type="match status" value="1"/>
</dbReference>
<comment type="similarity">
    <text evidence="4 11">Belongs to the MoeA family.</text>
</comment>
<dbReference type="InterPro" id="IPR038987">
    <property type="entry name" value="MoeA-like"/>
</dbReference>
<dbReference type="AlphaFoldDB" id="A0A6P2BZ91"/>
<evidence type="ECO:0000256" key="8">
    <source>
        <dbReference type="ARBA" id="ARBA00022842"/>
    </source>
</evidence>
<evidence type="ECO:0000256" key="7">
    <source>
        <dbReference type="ARBA" id="ARBA00022723"/>
    </source>
</evidence>
<evidence type="ECO:0000256" key="10">
    <source>
        <dbReference type="ARBA" id="ARBA00047317"/>
    </source>
</evidence>